<keyword evidence="8" id="KW-0472">Membrane</keyword>
<keyword evidence="5" id="KW-0560">Oxidoreductase</keyword>
<comment type="subcellular location">
    <subcellularLocation>
        <location evidence="1">Membrane</location>
    </subcellularLocation>
</comment>
<dbReference type="PROSITE" id="PS00086">
    <property type="entry name" value="CYTOCHROME_P450"/>
    <property type="match status" value="1"/>
</dbReference>
<evidence type="ECO:0000256" key="8">
    <source>
        <dbReference type="ARBA" id="ARBA00023136"/>
    </source>
</evidence>
<reference evidence="10" key="1">
    <citation type="submission" date="2022-02" db="EMBL/GenBank/DDBJ databases">
        <authorList>
            <person name="Henning P.M."/>
            <person name="McCubbin A.G."/>
            <person name="Shore J.S."/>
        </authorList>
    </citation>
    <scope>NUCLEOTIDE SEQUENCE</scope>
    <source>
        <strain evidence="10">F60SS</strain>
        <tissue evidence="10">Leaves</tissue>
    </source>
</reference>
<dbReference type="GO" id="GO:0016705">
    <property type="term" value="F:oxidoreductase activity, acting on paired donors, with incorporation or reduction of molecular oxygen"/>
    <property type="evidence" value="ECO:0007669"/>
    <property type="project" value="InterPro"/>
</dbReference>
<keyword evidence="4 9" id="KW-0479">Metal-binding</keyword>
<keyword evidence="7" id="KW-0503">Monooxygenase</keyword>
<dbReference type="Gene3D" id="1.10.630.10">
    <property type="entry name" value="Cytochrome P450"/>
    <property type="match status" value="4"/>
</dbReference>
<dbReference type="GO" id="GO:0020037">
    <property type="term" value="F:heme binding"/>
    <property type="evidence" value="ECO:0007669"/>
    <property type="project" value="InterPro"/>
</dbReference>
<protein>
    <recommendedName>
        <fullName evidence="12">Cytochrome P450</fullName>
    </recommendedName>
</protein>
<dbReference type="EMBL" id="JAKUCV010004194">
    <property type="protein sequence ID" value="KAJ4836226.1"/>
    <property type="molecule type" value="Genomic_DNA"/>
</dbReference>
<dbReference type="GO" id="GO:0005506">
    <property type="term" value="F:iron ion binding"/>
    <property type="evidence" value="ECO:0007669"/>
    <property type="project" value="InterPro"/>
</dbReference>
<evidence type="ECO:0000313" key="11">
    <source>
        <dbReference type="Proteomes" id="UP001141552"/>
    </source>
</evidence>
<dbReference type="Proteomes" id="UP001141552">
    <property type="component" value="Unassembled WGS sequence"/>
</dbReference>
<dbReference type="PRINTS" id="PR00385">
    <property type="entry name" value="P450"/>
</dbReference>
<proteinExistence type="inferred from homology"/>
<dbReference type="PANTHER" id="PTHR47947">
    <property type="entry name" value="CYTOCHROME P450 82C3-RELATED"/>
    <property type="match status" value="1"/>
</dbReference>
<dbReference type="GO" id="GO:0004497">
    <property type="term" value="F:monooxygenase activity"/>
    <property type="evidence" value="ECO:0007669"/>
    <property type="project" value="UniProtKB-KW"/>
</dbReference>
<accession>A0A9Q0FTS0</accession>
<gene>
    <name evidence="10" type="ORF">Tsubulata_023845</name>
</gene>
<dbReference type="GO" id="GO:0016020">
    <property type="term" value="C:membrane"/>
    <property type="evidence" value="ECO:0007669"/>
    <property type="project" value="UniProtKB-SubCell"/>
</dbReference>
<dbReference type="Pfam" id="PF00067">
    <property type="entry name" value="p450"/>
    <property type="match status" value="4"/>
</dbReference>
<dbReference type="InterPro" id="IPR050651">
    <property type="entry name" value="Plant_Cytochrome_P450_Monoox"/>
</dbReference>
<dbReference type="OrthoDB" id="1055148at2759"/>
<organism evidence="10 11">
    <name type="scientific">Turnera subulata</name>
    <dbReference type="NCBI Taxonomy" id="218843"/>
    <lineage>
        <taxon>Eukaryota</taxon>
        <taxon>Viridiplantae</taxon>
        <taxon>Streptophyta</taxon>
        <taxon>Embryophyta</taxon>
        <taxon>Tracheophyta</taxon>
        <taxon>Spermatophyta</taxon>
        <taxon>Magnoliopsida</taxon>
        <taxon>eudicotyledons</taxon>
        <taxon>Gunneridae</taxon>
        <taxon>Pentapetalae</taxon>
        <taxon>rosids</taxon>
        <taxon>fabids</taxon>
        <taxon>Malpighiales</taxon>
        <taxon>Passifloraceae</taxon>
        <taxon>Turnera</taxon>
    </lineage>
</organism>
<keyword evidence="6 9" id="KW-0408">Iron</keyword>
<dbReference type="PRINTS" id="PR00463">
    <property type="entry name" value="EP450I"/>
</dbReference>
<dbReference type="PANTHER" id="PTHR47947:SF60">
    <property type="entry name" value="CYTOCHROME P450"/>
    <property type="match status" value="1"/>
</dbReference>
<feature type="non-terminal residue" evidence="10">
    <location>
        <position position="1388"/>
    </location>
</feature>
<evidence type="ECO:0000313" key="10">
    <source>
        <dbReference type="EMBL" id="KAJ4836226.1"/>
    </source>
</evidence>
<dbReference type="InterPro" id="IPR017972">
    <property type="entry name" value="Cyt_P450_CS"/>
</dbReference>
<dbReference type="InterPro" id="IPR002401">
    <property type="entry name" value="Cyt_P450_E_grp-I"/>
</dbReference>
<dbReference type="SUPFAM" id="SSF48264">
    <property type="entry name" value="Cytochrome P450"/>
    <property type="match status" value="4"/>
</dbReference>
<keyword evidence="3 9" id="KW-0349">Heme</keyword>
<evidence type="ECO:0000256" key="9">
    <source>
        <dbReference type="PIRSR" id="PIRSR602401-1"/>
    </source>
</evidence>
<dbReference type="CDD" id="cd20653">
    <property type="entry name" value="CYP81"/>
    <property type="match status" value="1"/>
</dbReference>
<dbReference type="InterPro" id="IPR001128">
    <property type="entry name" value="Cyt_P450"/>
</dbReference>
<evidence type="ECO:0008006" key="12">
    <source>
        <dbReference type="Google" id="ProtNLM"/>
    </source>
</evidence>
<evidence type="ECO:0000256" key="2">
    <source>
        <dbReference type="ARBA" id="ARBA00010617"/>
    </source>
</evidence>
<dbReference type="FunFam" id="1.10.630.10:FF:000023">
    <property type="entry name" value="Cytochrome P450 family protein"/>
    <property type="match status" value="1"/>
</dbReference>
<evidence type="ECO:0000256" key="5">
    <source>
        <dbReference type="ARBA" id="ARBA00023002"/>
    </source>
</evidence>
<evidence type="ECO:0000256" key="4">
    <source>
        <dbReference type="ARBA" id="ARBA00022723"/>
    </source>
</evidence>
<comment type="cofactor">
    <cofactor evidence="9">
        <name>heme</name>
        <dbReference type="ChEBI" id="CHEBI:30413"/>
    </cofactor>
</comment>
<evidence type="ECO:0000256" key="1">
    <source>
        <dbReference type="ARBA" id="ARBA00004370"/>
    </source>
</evidence>
<comment type="caution">
    <text evidence="10">The sequence shown here is derived from an EMBL/GenBank/DDBJ whole genome shotgun (WGS) entry which is preliminary data.</text>
</comment>
<evidence type="ECO:0000256" key="3">
    <source>
        <dbReference type="ARBA" id="ARBA00022617"/>
    </source>
</evidence>
<evidence type="ECO:0000256" key="6">
    <source>
        <dbReference type="ARBA" id="ARBA00023004"/>
    </source>
</evidence>
<feature type="binding site" description="axial binding residue" evidence="9">
    <location>
        <position position="441"/>
    </location>
    <ligand>
        <name>heme</name>
        <dbReference type="ChEBI" id="CHEBI:30413"/>
    </ligand>
    <ligandPart>
        <name>Fe</name>
        <dbReference type="ChEBI" id="CHEBI:18248"/>
    </ligandPart>
</feature>
<keyword evidence="11" id="KW-1185">Reference proteome</keyword>
<dbReference type="InterPro" id="IPR036396">
    <property type="entry name" value="Cyt_P450_sf"/>
</dbReference>
<sequence>MLAKKRFMAIFFLYLLLFLVLHTITKHFLNKIQSHPPTPFPSLPIIGHLYLLKGPFHRALTKISQRYGPIVTLQFGNLRVLLVSSPKIAEECLGKNDIVFANRPHLFYAKYISDNYTSLVWASYGDHWRNLRKIASLEILSTHRVQMLSTIRQEEIKSLILYLHQNQNQKLNMRTALFELTMNIMMRMIAGKRYYGDSVTNVEEANRFQEIYGELRRVSKEFFIRDLFPWIGSKEIEKKLIEYKRKRDEWIQSLIEEHRQKRKDDLPGERKRNLIQVLLSLQETDPDYYQDELIRNLILVLLTAGTGTSIITMEWTLSLLLNNPEVMKKAQMEIDKCVGHERLIDETDIDRLPYLHSIIKEAMRVYPAAPLLVPHEASKECVVGGFRIPRGTILLVNAWGIQNDPNIWEDPTTFRPERFQETEGTKETLKFLPFGYGRRSCPGEGLALRMVGLALGSLIQCFEWKGVGDKTVDMTEGTGIAVPKVEPLQVVPFLCLPIIGHFYLFKQPLHRTLAQISNRYGPILLLQFGRRPILVVSSPELAEKCLAKNDITFANRPRILYAKHLSYNFTSLIWASYGDHWRNLRRIVSLEILSTHRVQMLSFIRQEEVKSLICLLYRNQNQAVDMRAALFELTLNIIMRMIAGKRYYGNNIGVADVEQAKMFREIQGEIGRLSREAAIGDFFPWIGRKKIEKKLMESHGKRDRLMQCLIEEQRTKRKSDFLGEGQKNLIQVMLSLQEKEPEYYQDELIKSLVVIATKHLLNRIKNLPPSPFLCPPIIGHFYLFKQPLHRTLAEISKRYGPILLLQFGRRPVLVVSSPEIAEECLAKNDIIFANRPKSLFSKHMSYNSTSLVWTSYGDHWRNLRRIASVEILSTHRVQMLSFIRQEEVKSLICHLYRNQNQMVNMRAAFFKLTLNIIMRMIAGKRYYEESSGTAADVEEANRFREILEETTRLSRKSTTRDFFPWMGCKRIEKELMECQRKRDSLMQCLVDEQRKKMDSDLSGERKKNLIQVLLSLQDKDPEYYDDDQSTELSLKSPRDMALWSYSNLVAVACLLSHRRRLLKNALPRTMLSSPTAINHWRNLRRIVSLEILSTNRVQMLSFIRLEEVKSLISHLYRNQNQTVDMRVDLNELTMNIMMRMIAGKRYFGRNVADEEEAKRFTEIRAEAVRLSGESITSKGEKWRLTFPEKRKESDSKDPQYYHDQQIKSLVLELISAGTETTINTMEWTLSLLINHPEVLEKVQLEIDKCVGHDRLIDETNLKQLPYLHSIITEAMRLHPALPLLLPHESSEECTVGGFRIPSGTMLLVNAWALQNEPSIWVDPSEFRPERFEGMEDQEELPRSRAGLKVAGLAMGSLIQCFEWESIGDKIVDMKEGSGFTVPRFEPLK</sequence>
<name>A0A9Q0FTS0_9ROSI</name>
<comment type="similarity">
    <text evidence="2">Belongs to the cytochrome P450 family.</text>
</comment>
<reference evidence="10" key="2">
    <citation type="journal article" date="2023" name="Plants (Basel)">
        <title>Annotation of the Turnera subulata (Passifloraceae) Draft Genome Reveals the S-Locus Evolved after the Divergence of Turneroideae from Passifloroideae in a Stepwise Manner.</title>
        <authorList>
            <person name="Henning P.M."/>
            <person name="Roalson E.H."/>
            <person name="Mir W."/>
            <person name="McCubbin A.G."/>
            <person name="Shore J.S."/>
        </authorList>
    </citation>
    <scope>NUCLEOTIDE SEQUENCE</scope>
    <source>
        <strain evidence="10">F60SS</strain>
    </source>
</reference>
<evidence type="ECO:0000256" key="7">
    <source>
        <dbReference type="ARBA" id="ARBA00023033"/>
    </source>
</evidence>